<accession>A0A9D2F075</accession>
<comment type="caution">
    <text evidence="6">The sequence shown here is derived from an EMBL/GenBank/DDBJ whole genome shotgun (WGS) entry which is preliminary data.</text>
</comment>
<protein>
    <submittedName>
        <fullName evidence="6">Lactate dehydrogenase</fullName>
    </submittedName>
</protein>
<evidence type="ECO:0000259" key="4">
    <source>
        <dbReference type="Pfam" id="PF00389"/>
    </source>
</evidence>
<dbReference type="InterPro" id="IPR006139">
    <property type="entry name" value="D-isomer_2_OHA_DH_cat_dom"/>
</dbReference>
<evidence type="ECO:0000256" key="3">
    <source>
        <dbReference type="RuleBase" id="RU003719"/>
    </source>
</evidence>
<feature type="domain" description="D-isomer specific 2-hydroxyacid dehydrogenase catalytic" evidence="4">
    <location>
        <begin position="5"/>
        <end position="315"/>
    </location>
</feature>
<feature type="domain" description="D-isomer specific 2-hydroxyacid dehydrogenase NAD-binding" evidence="5">
    <location>
        <begin position="110"/>
        <end position="296"/>
    </location>
</feature>
<evidence type="ECO:0000313" key="7">
    <source>
        <dbReference type="Proteomes" id="UP000824062"/>
    </source>
</evidence>
<reference evidence="6" key="2">
    <citation type="submission" date="2021-04" db="EMBL/GenBank/DDBJ databases">
        <authorList>
            <person name="Gilroy R."/>
        </authorList>
    </citation>
    <scope>NUCLEOTIDE SEQUENCE</scope>
    <source>
        <strain evidence="6">ChiHjej12B11-14209</strain>
    </source>
</reference>
<dbReference type="GO" id="GO:0008720">
    <property type="term" value="F:D-lactate dehydrogenase (NAD+) activity"/>
    <property type="evidence" value="ECO:0007669"/>
    <property type="project" value="TreeGrafter"/>
</dbReference>
<dbReference type="Proteomes" id="UP000824062">
    <property type="component" value="Unassembled WGS sequence"/>
</dbReference>
<dbReference type="PANTHER" id="PTHR43026">
    <property type="entry name" value="2-HYDROXYACID DEHYDROGENASE HOMOLOG 1-RELATED"/>
    <property type="match status" value="1"/>
</dbReference>
<dbReference type="PANTHER" id="PTHR43026:SF1">
    <property type="entry name" value="2-HYDROXYACID DEHYDROGENASE HOMOLOG 1-RELATED"/>
    <property type="match status" value="1"/>
</dbReference>
<evidence type="ECO:0000256" key="1">
    <source>
        <dbReference type="ARBA" id="ARBA00005854"/>
    </source>
</evidence>
<dbReference type="EMBL" id="DXBM01000050">
    <property type="protein sequence ID" value="HIZ46555.1"/>
    <property type="molecule type" value="Genomic_DNA"/>
</dbReference>
<dbReference type="AlphaFoldDB" id="A0A9D2F075"/>
<dbReference type="InterPro" id="IPR036291">
    <property type="entry name" value="NAD(P)-bd_dom_sf"/>
</dbReference>
<dbReference type="InterPro" id="IPR006140">
    <property type="entry name" value="D-isomer_DH_NAD-bd"/>
</dbReference>
<evidence type="ECO:0000256" key="2">
    <source>
        <dbReference type="ARBA" id="ARBA00023027"/>
    </source>
</evidence>
<dbReference type="Pfam" id="PF02826">
    <property type="entry name" value="2-Hacid_dh_C"/>
    <property type="match status" value="1"/>
</dbReference>
<dbReference type="InterPro" id="IPR029752">
    <property type="entry name" value="D-isomer_DH_CS1"/>
</dbReference>
<dbReference type="Pfam" id="PF00389">
    <property type="entry name" value="2-Hacid_dh"/>
    <property type="match status" value="1"/>
</dbReference>
<name>A0A9D2F075_9ACTN</name>
<keyword evidence="3" id="KW-0560">Oxidoreductase</keyword>
<comment type="similarity">
    <text evidence="1 3">Belongs to the D-isomer specific 2-hydroxyacid dehydrogenase family.</text>
</comment>
<dbReference type="GO" id="GO:0051287">
    <property type="term" value="F:NAD binding"/>
    <property type="evidence" value="ECO:0007669"/>
    <property type="project" value="InterPro"/>
</dbReference>
<reference evidence="6" key="1">
    <citation type="journal article" date="2021" name="PeerJ">
        <title>Extensive microbial diversity within the chicken gut microbiome revealed by metagenomics and culture.</title>
        <authorList>
            <person name="Gilroy R."/>
            <person name="Ravi A."/>
            <person name="Getino M."/>
            <person name="Pursley I."/>
            <person name="Horton D.L."/>
            <person name="Alikhan N.F."/>
            <person name="Baker D."/>
            <person name="Gharbi K."/>
            <person name="Hall N."/>
            <person name="Watson M."/>
            <person name="Adriaenssens E.M."/>
            <person name="Foster-Nyarko E."/>
            <person name="Jarju S."/>
            <person name="Secka A."/>
            <person name="Antonio M."/>
            <person name="Oren A."/>
            <person name="Chaudhuri R.R."/>
            <person name="La Ragione R."/>
            <person name="Hildebrand F."/>
            <person name="Pallen M.J."/>
        </authorList>
    </citation>
    <scope>NUCLEOTIDE SEQUENCE</scope>
    <source>
        <strain evidence="6">ChiHjej12B11-14209</strain>
    </source>
</reference>
<dbReference type="SUPFAM" id="SSF51735">
    <property type="entry name" value="NAD(P)-binding Rossmann-fold domains"/>
    <property type="match status" value="1"/>
</dbReference>
<dbReference type="SUPFAM" id="SSF52283">
    <property type="entry name" value="Formate/glycerate dehydrogenase catalytic domain-like"/>
    <property type="match status" value="1"/>
</dbReference>
<proteinExistence type="inferred from homology"/>
<dbReference type="Gene3D" id="3.40.50.720">
    <property type="entry name" value="NAD(P)-binding Rossmann-like Domain"/>
    <property type="match status" value="2"/>
</dbReference>
<dbReference type="InterPro" id="IPR058205">
    <property type="entry name" value="D-LDH-like"/>
</dbReference>
<keyword evidence="2" id="KW-0520">NAD</keyword>
<gene>
    <name evidence="6" type="ORF">IAA19_05995</name>
</gene>
<evidence type="ECO:0000313" key="6">
    <source>
        <dbReference type="EMBL" id="HIZ46555.1"/>
    </source>
</evidence>
<organism evidence="6 7">
    <name type="scientific">Candidatus Olsenella pullistercoris</name>
    <dbReference type="NCBI Taxonomy" id="2838712"/>
    <lineage>
        <taxon>Bacteria</taxon>
        <taxon>Bacillati</taxon>
        <taxon>Actinomycetota</taxon>
        <taxon>Coriobacteriia</taxon>
        <taxon>Coriobacteriales</taxon>
        <taxon>Atopobiaceae</taxon>
        <taxon>Olsenella</taxon>
    </lineage>
</organism>
<evidence type="ECO:0000259" key="5">
    <source>
        <dbReference type="Pfam" id="PF02826"/>
    </source>
</evidence>
<dbReference type="PROSITE" id="PS00065">
    <property type="entry name" value="D_2_HYDROXYACID_DH_1"/>
    <property type="match status" value="1"/>
</dbReference>
<sequence>MRIVAFDVRPDERAEFERQAARAEVSELVCHEGTLSVESADLVRGFDAALVLGLVRYDEALLAELAARDLRVLVTRTIGTDHIDLDAAKRLGVRVSNTSYAPDSVADFTLMLMLVALRKYKPMVYLQNVNDFSLSGLMGRTLASLTVGIVGTGRIGRAVARRLVGFGATVLAYDLHESEEMRGLGTYVPLEELYRRSDVITFHVPATPESERMVRDETLAQMRDGVVLVNTARASLMDVGTLVSGIESGKIGALAMDVFAGEDRIYHEAHGLGIISNRDMAYLRQFPNTVLTQHVAFYTQEAVNEMVAHAVDAALRLA</sequence>